<keyword evidence="3" id="KW-0902">Two-component regulatory system</keyword>
<proteinExistence type="predicted"/>
<name>A0ABM9URH0_SARVE</name>
<protein>
    <submittedName>
        <fullName evidence="6">Sensor protein KdpD</fullName>
        <ecNumber evidence="6">2.7.13.3</ecNumber>
    </submittedName>
</protein>
<dbReference type="Gene3D" id="3.40.50.620">
    <property type="entry name" value="HUPs"/>
    <property type="match status" value="1"/>
</dbReference>
<organism evidence="6 7">
    <name type="scientific">Sarcina ventriculi</name>
    <name type="common">Clostridium ventriculi</name>
    <dbReference type="NCBI Taxonomy" id="1267"/>
    <lineage>
        <taxon>Bacteria</taxon>
        <taxon>Bacillati</taxon>
        <taxon>Bacillota</taxon>
        <taxon>Clostridia</taxon>
        <taxon>Eubacteriales</taxon>
        <taxon>Clostridiaceae</taxon>
        <taxon>Sarcina</taxon>
    </lineage>
</organism>
<comment type="caution">
    <text evidence="6">The sequence shown here is derived from an EMBL/GenBank/DDBJ whole genome shotgun (WGS) entry which is preliminary data.</text>
</comment>
<reference evidence="6 7" key="1">
    <citation type="submission" date="2015-09" db="EMBL/GenBank/DDBJ databases">
        <authorList>
            <consortium name="Pathogen Informatics"/>
        </authorList>
    </citation>
    <scope>NUCLEOTIDE SEQUENCE [LARGE SCALE GENOMIC DNA]</scope>
    <source>
        <strain evidence="6 7">2789STDY5834858</strain>
    </source>
</reference>
<dbReference type="Pfam" id="PF02702">
    <property type="entry name" value="KdpD"/>
    <property type="match status" value="1"/>
</dbReference>
<dbReference type="PANTHER" id="PTHR45569:SF1">
    <property type="entry name" value="SENSOR PROTEIN KDPD"/>
    <property type="match status" value="1"/>
</dbReference>
<evidence type="ECO:0000313" key="6">
    <source>
        <dbReference type="EMBL" id="CUO06986.1"/>
    </source>
</evidence>
<keyword evidence="1 6" id="KW-0808">Transferase</keyword>
<sequence length="383" mass="44132">MKDKDLDMEEDKLKEINKSRYDRENSAFLKIFLGYAPGVGKTYSMLNEGNRRLQRGEDIVIGYIEDHGRAETKEQIKDLPVISRKKTMYKGIELEEMDLEAIIERNPQFVIVDELAHTNIPGSKNKKRYEDVLELLEHGISVLTTVNIQHIESLNDIVEKITDVVVRETIPDKIIQRANDLMIIDLPPESLINRLKEGRVYKSENISRSLDNFFKRGNLTALREMALREAANEVDYDLKNHKKHFEIRDEIKINEKVLVCISSNPKSSKLIRHAVRTARRYKCKCYVLIVDCTHPLARKDTPEDLKTLERNKALAIHLGAQVVERSGDSISKVVVDFAQEKGITQLVLGHSKRTKLQTFFRGSTINKILKEAENIEIRIIPYT</sequence>
<dbReference type="RefSeq" id="WP_235804586.1">
    <property type="nucleotide sequence ID" value="NZ_CABIXL010000006.1"/>
</dbReference>
<dbReference type="EMBL" id="CYZR01000006">
    <property type="protein sequence ID" value="CUO06986.1"/>
    <property type="molecule type" value="Genomic_DNA"/>
</dbReference>
<gene>
    <name evidence="6" type="primary">kdpD</name>
    <name evidence="6" type="ORF">ERS852473_01800</name>
</gene>
<dbReference type="InterPro" id="IPR027417">
    <property type="entry name" value="P-loop_NTPase"/>
</dbReference>
<dbReference type="InterPro" id="IPR003852">
    <property type="entry name" value="Sig_transdc_His_kinase_KdpD_N"/>
</dbReference>
<dbReference type="EC" id="2.7.13.3" evidence="6"/>
<dbReference type="InterPro" id="IPR052023">
    <property type="entry name" value="Histidine_kinase_KdpD"/>
</dbReference>
<dbReference type="PANTHER" id="PTHR45569">
    <property type="entry name" value="SENSOR PROTEIN KDPD"/>
    <property type="match status" value="1"/>
</dbReference>
<evidence type="ECO:0000259" key="4">
    <source>
        <dbReference type="Pfam" id="PF00582"/>
    </source>
</evidence>
<dbReference type="InterPro" id="IPR006016">
    <property type="entry name" value="UspA"/>
</dbReference>
<dbReference type="SUPFAM" id="SSF52402">
    <property type="entry name" value="Adenine nucleotide alpha hydrolases-like"/>
    <property type="match status" value="1"/>
</dbReference>
<evidence type="ECO:0000256" key="2">
    <source>
        <dbReference type="ARBA" id="ARBA00022777"/>
    </source>
</evidence>
<dbReference type="InterPro" id="IPR014729">
    <property type="entry name" value="Rossmann-like_a/b/a_fold"/>
</dbReference>
<dbReference type="Pfam" id="PF00582">
    <property type="entry name" value="Usp"/>
    <property type="match status" value="1"/>
</dbReference>
<dbReference type="Gene3D" id="3.40.50.300">
    <property type="entry name" value="P-loop containing nucleotide triphosphate hydrolases"/>
    <property type="match status" value="1"/>
</dbReference>
<feature type="domain" description="UspA" evidence="4">
    <location>
        <begin position="255"/>
        <end position="373"/>
    </location>
</feature>
<evidence type="ECO:0000313" key="7">
    <source>
        <dbReference type="Proteomes" id="UP000095488"/>
    </source>
</evidence>
<dbReference type="GO" id="GO:0004673">
    <property type="term" value="F:protein histidine kinase activity"/>
    <property type="evidence" value="ECO:0007669"/>
    <property type="project" value="UniProtKB-EC"/>
</dbReference>
<dbReference type="Proteomes" id="UP000095488">
    <property type="component" value="Unassembled WGS sequence"/>
</dbReference>
<keyword evidence="2" id="KW-0418">Kinase</keyword>
<dbReference type="SUPFAM" id="SSF52540">
    <property type="entry name" value="P-loop containing nucleoside triphosphate hydrolases"/>
    <property type="match status" value="1"/>
</dbReference>
<evidence type="ECO:0000256" key="3">
    <source>
        <dbReference type="ARBA" id="ARBA00023012"/>
    </source>
</evidence>
<evidence type="ECO:0000256" key="1">
    <source>
        <dbReference type="ARBA" id="ARBA00022679"/>
    </source>
</evidence>
<keyword evidence="7" id="KW-1185">Reference proteome</keyword>
<feature type="domain" description="Signal transduction histidine kinase osmosensitive K+ channel sensor N-terminal" evidence="5">
    <location>
        <begin position="29"/>
        <end position="234"/>
    </location>
</feature>
<accession>A0ABM9URH0</accession>
<evidence type="ECO:0000259" key="5">
    <source>
        <dbReference type="Pfam" id="PF02702"/>
    </source>
</evidence>